<evidence type="ECO:0000313" key="2">
    <source>
        <dbReference type="EMBL" id="KAF0437174.1"/>
    </source>
</evidence>
<dbReference type="InterPro" id="IPR001680">
    <property type="entry name" value="WD40_rpt"/>
</dbReference>
<reference evidence="2 3" key="1">
    <citation type="journal article" date="2019" name="Environ. Microbiol.">
        <title>At the nexus of three kingdoms: the genome of the mycorrhizal fungus Gigaspora margarita provides insights into plant, endobacterial and fungal interactions.</title>
        <authorList>
            <person name="Venice F."/>
            <person name="Ghignone S."/>
            <person name="Salvioli di Fossalunga A."/>
            <person name="Amselem J."/>
            <person name="Novero M."/>
            <person name="Xianan X."/>
            <person name="Sedzielewska Toro K."/>
            <person name="Morin E."/>
            <person name="Lipzen A."/>
            <person name="Grigoriev I.V."/>
            <person name="Henrissat B."/>
            <person name="Martin F.M."/>
            <person name="Bonfante P."/>
        </authorList>
    </citation>
    <scope>NUCLEOTIDE SEQUENCE [LARGE SCALE GENOMIC DNA]</scope>
    <source>
        <strain evidence="2 3">BEG34</strain>
    </source>
</reference>
<protein>
    <submittedName>
        <fullName evidence="2">RAVE protein 1 C terminal-domain-containing protein</fullName>
    </submittedName>
</protein>
<dbReference type="InterPro" id="IPR036322">
    <property type="entry name" value="WD40_repeat_dom_sf"/>
</dbReference>
<dbReference type="Pfam" id="PF12234">
    <property type="entry name" value="Rav1p_C"/>
    <property type="match status" value="1"/>
</dbReference>
<dbReference type="SMART" id="SM00320">
    <property type="entry name" value="WD40"/>
    <property type="match status" value="4"/>
</dbReference>
<accession>A0A8H3XC86</accession>
<comment type="caution">
    <text evidence="2">The sequence shown here is derived from an EMBL/GenBank/DDBJ whole genome shotgun (WGS) entry which is preliminary data.</text>
</comment>
<dbReference type="InterPro" id="IPR015943">
    <property type="entry name" value="WD40/YVTN_repeat-like_dom_sf"/>
</dbReference>
<dbReference type="Gene3D" id="2.130.10.10">
    <property type="entry name" value="YVTN repeat-like/Quinoprotein amine dehydrogenase"/>
    <property type="match status" value="1"/>
</dbReference>
<dbReference type="InterPro" id="IPR022033">
    <property type="entry name" value="Rav1p_C"/>
</dbReference>
<proteinExistence type="predicted"/>
<evidence type="ECO:0000259" key="1">
    <source>
        <dbReference type="Pfam" id="PF12234"/>
    </source>
</evidence>
<dbReference type="GO" id="GO:0007035">
    <property type="term" value="P:vacuolar acidification"/>
    <property type="evidence" value="ECO:0007669"/>
    <property type="project" value="TreeGrafter"/>
</dbReference>
<dbReference type="GO" id="GO:0043291">
    <property type="term" value="C:RAVE complex"/>
    <property type="evidence" value="ECO:0007669"/>
    <property type="project" value="TreeGrafter"/>
</dbReference>
<dbReference type="EMBL" id="WTPW01001407">
    <property type="protein sequence ID" value="KAF0437174.1"/>
    <property type="molecule type" value="Genomic_DNA"/>
</dbReference>
<sequence>MSLQQTCSGKTNGYVQSFHSAYWEGVRYLAYGTGGNLVIYNGCLEHIQTTDISKLLRDTKTEPELEANIVSVEISELDGKIALTVGTDALVLYPQQINKNVHWNLMKILNHDYPTFCTSWSGDQLLVGGEALTIWEQAISHNQETPVRWSKLWEQRVSSKIVLAQFSPDSMLFASISDNDRLVKIWWNLHNNETKDREYEFSYLPHPRAVTNFTWRKGSSEQNNTVGSNILITMCKDGICRIWASTNPDEPQCLYISTVVDPSQSLVTLQSLEEETCNEDPNLFTSIHWIDSKEFLSALRSSIEVFDGNIDDSICGNGLRKLRNLANDTPDLLYQVQRDGSMVIWGIRNVYCRPRRIPKVLVLLRLAQAFPTSDVEYFCNRTYTFHDNTPTDVLKSSVELTVIAQSPQGRLNKYSIRLVDVFDSFSSNMPIQFKYSWTGHRSDIISMKKTSVDNTFISFARDGETILWKIVVPNVDQSDKLIGPSIAENFPIKMDFRIKLVSVIPLENFVVYDGTRIVVFSHAKNGHFVQIAILEDYDPSFELILLFNFQHVALPSIIYLAGVSCQENTIFLWKLTYNDSVTTFQQIEFISKVPLQLGFKTTIAVPVEQWTGSNVKSYFSQDRYRPVLATFSSEDGYIRYWQCNLDKNIDLRSQMTGKFWTEEVKFFVGEEPKVIKCGPLGKIAVVLQTSNGYELIIWGCVTKKLPPTKDFITEFSERIIDVDWLLTSNAELILVIATSRKILIYTRVRKHHFSVRTSWILFSEINMQSNLPLPISAILWGNGGSLIVANGNQLRCYNKWLSHENISEVSSVTGINKPFPTLFHVVDHLNGPLPHHHPTLLLQHILWGKMELVKQMLAHLCKYLKLLIGANKPISRMLPVPFDKILEDSASTASKKTRRYSILFGEDSDDDDLQESVLDFTEEAAKFLSDQLKVISLPELTSVEQAQLLALVDTLIQVESQKRSLDENGVRYVLFMRRYHYLNRATFRAPGLSYRDMNWALHSDSQDLLIEYSIAASGGKVLWNDARVHGIFLWLRSNEAARQQMEIIARNHYMQKEERDPTDCSLFYMALRKKKLLLGLWRTANNHKEQAVMLKFLSNNFDEPRWKTAAVKNAYALLGKQRYEYAAAFFLLGDKLKDAANVCLKYLDDFQLAIAICRVYEGDEGSTLKSILENHVIPLAVKTGDRWLASMAFWILNQRDRAVKAIMVPLETLHDTSMKQQTSSSTNSMIPTESPDAALIVLYKQLKEKSVQTLRGASEISSETEYCFVLRSIFAYDRMGCPLLALHLVKTWLFAPESMSKNPHHILRSRRRTTILDIPLLDNDIRISSGVVNFNNWSWETDADVASSPVSPRSSSKFLFDDDNTRDTANNLFADDSQTNLCSDSPSNGTDMWGWNTYKTNSPNNVSGSYIEKGNLANIALLDDVDFNDYKVALVRRLEQQILDAITIISENSGLFEKNSYYNDYAGRIEQGCLEVGSSELYHYFQEHRTKIVY</sequence>
<dbReference type="PANTHER" id="PTHR13950:SF9">
    <property type="entry name" value="RABCONNECTIN-3A"/>
    <property type="match status" value="1"/>
</dbReference>
<keyword evidence="3" id="KW-1185">Reference proteome</keyword>
<evidence type="ECO:0000313" key="3">
    <source>
        <dbReference type="Proteomes" id="UP000439903"/>
    </source>
</evidence>
<name>A0A8H3XC86_GIGMA</name>
<dbReference type="OrthoDB" id="342131at2759"/>
<feature type="domain" description="RAVE complex protein Rav1 C-terminal" evidence="1">
    <location>
        <begin position="670"/>
        <end position="1288"/>
    </location>
</feature>
<gene>
    <name evidence="2" type="ORF">F8M41_004476</name>
</gene>
<dbReference type="SUPFAM" id="SSF50978">
    <property type="entry name" value="WD40 repeat-like"/>
    <property type="match status" value="2"/>
</dbReference>
<organism evidence="2 3">
    <name type="scientific">Gigaspora margarita</name>
    <dbReference type="NCBI Taxonomy" id="4874"/>
    <lineage>
        <taxon>Eukaryota</taxon>
        <taxon>Fungi</taxon>
        <taxon>Fungi incertae sedis</taxon>
        <taxon>Mucoromycota</taxon>
        <taxon>Glomeromycotina</taxon>
        <taxon>Glomeromycetes</taxon>
        <taxon>Diversisporales</taxon>
        <taxon>Gigasporaceae</taxon>
        <taxon>Gigaspora</taxon>
    </lineage>
</organism>
<dbReference type="PANTHER" id="PTHR13950">
    <property type="entry name" value="RABCONNECTIN-RELATED"/>
    <property type="match status" value="1"/>
</dbReference>
<dbReference type="InterPro" id="IPR052208">
    <property type="entry name" value="DmX-like/RAVE_component"/>
</dbReference>
<dbReference type="Proteomes" id="UP000439903">
    <property type="component" value="Unassembled WGS sequence"/>
</dbReference>